<evidence type="ECO:0000256" key="5">
    <source>
        <dbReference type="SAM" id="MobiDB-lite"/>
    </source>
</evidence>
<evidence type="ECO:0000256" key="4">
    <source>
        <dbReference type="PROSITE-ProRule" id="PRU00489"/>
    </source>
</evidence>
<accession>A0A840EPP4</accession>
<reference evidence="7 8" key="1">
    <citation type="submission" date="2020-08" db="EMBL/GenBank/DDBJ databases">
        <title>Sequencing the genomes of 1000 actinobacteria strains.</title>
        <authorList>
            <person name="Klenk H.-P."/>
        </authorList>
    </citation>
    <scope>NUCLEOTIDE SEQUENCE [LARGE SCALE GENOMIC DNA]</scope>
    <source>
        <strain evidence="7 8">DSM 45298</strain>
    </source>
</reference>
<evidence type="ECO:0000256" key="2">
    <source>
        <dbReference type="ARBA" id="ARBA00022679"/>
    </source>
</evidence>
<keyword evidence="8" id="KW-1185">Reference proteome</keyword>
<evidence type="ECO:0000313" key="7">
    <source>
        <dbReference type="EMBL" id="MBB4134795.1"/>
    </source>
</evidence>
<dbReference type="InterPro" id="IPR007757">
    <property type="entry name" value="MT-A70-like"/>
</dbReference>
<feature type="region of interest" description="Disordered" evidence="5">
    <location>
        <begin position="273"/>
        <end position="313"/>
    </location>
</feature>
<dbReference type="PANTHER" id="PTHR12829:SF7">
    <property type="entry name" value="N6-ADENOSINE-METHYLTRANSFERASE CATALYTIC SUBUNIT"/>
    <property type="match status" value="1"/>
</dbReference>
<evidence type="ECO:0000259" key="6">
    <source>
        <dbReference type="Pfam" id="PF19575"/>
    </source>
</evidence>
<dbReference type="GO" id="GO:0008168">
    <property type="term" value="F:methyltransferase activity"/>
    <property type="evidence" value="ECO:0007669"/>
    <property type="project" value="UniProtKB-KW"/>
</dbReference>
<dbReference type="Gene3D" id="3.40.50.150">
    <property type="entry name" value="Vaccinia Virus protein VP39"/>
    <property type="match status" value="1"/>
</dbReference>
<evidence type="ECO:0000256" key="3">
    <source>
        <dbReference type="ARBA" id="ARBA00022691"/>
    </source>
</evidence>
<dbReference type="Pfam" id="PF19575">
    <property type="entry name" value="HTH_58"/>
    <property type="match status" value="1"/>
</dbReference>
<organism evidence="7 8">
    <name type="scientific">Gordonia humi</name>
    <dbReference type="NCBI Taxonomy" id="686429"/>
    <lineage>
        <taxon>Bacteria</taxon>
        <taxon>Bacillati</taxon>
        <taxon>Actinomycetota</taxon>
        <taxon>Actinomycetes</taxon>
        <taxon>Mycobacteriales</taxon>
        <taxon>Gordoniaceae</taxon>
        <taxon>Gordonia</taxon>
    </lineage>
</organism>
<keyword evidence="2" id="KW-0808">Transferase</keyword>
<keyword evidence="1 7" id="KW-0489">Methyltransferase</keyword>
<dbReference type="InterPro" id="IPR029063">
    <property type="entry name" value="SAM-dependent_MTases_sf"/>
</dbReference>
<dbReference type="SUPFAM" id="SSF53335">
    <property type="entry name" value="S-adenosyl-L-methionine-dependent methyltransferases"/>
    <property type="match status" value="1"/>
</dbReference>
<keyword evidence="3" id="KW-0949">S-adenosyl-L-methionine</keyword>
<dbReference type="AlphaFoldDB" id="A0A840EPP4"/>
<dbReference type="PROSITE" id="PS51143">
    <property type="entry name" value="MT_A70"/>
    <property type="match status" value="1"/>
</dbReference>
<dbReference type="EMBL" id="JACIFP010000001">
    <property type="protein sequence ID" value="MBB4134795.1"/>
    <property type="molecule type" value="Genomic_DNA"/>
</dbReference>
<feature type="compositionally biased region" description="Basic residues" evidence="5">
    <location>
        <begin position="292"/>
        <end position="313"/>
    </location>
</feature>
<evidence type="ECO:0000313" key="8">
    <source>
        <dbReference type="Proteomes" id="UP000551501"/>
    </source>
</evidence>
<proteinExistence type="inferred from homology"/>
<dbReference type="InterPro" id="IPR045745">
    <property type="entry name" value="HTH_58_Actinobacteria-type"/>
</dbReference>
<dbReference type="Proteomes" id="UP000551501">
    <property type="component" value="Unassembled WGS sequence"/>
</dbReference>
<feature type="domain" description="Helix-turn-helix" evidence="6">
    <location>
        <begin position="232"/>
        <end position="280"/>
    </location>
</feature>
<comment type="caution">
    <text evidence="7">The sequence shown here is derived from an EMBL/GenBank/DDBJ whole genome shotgun (WGS) entry which is preliminary data.</text>
</comment>
<sequence length="313" mass="34739">MTPTIDTLPQTADIAPLPTIDGGFQTVLADPPWRFANRTGKVAPEHRRLDRYGTMDLEEIKALPVGDVTAKNAHLYLWVPNALLLEGIDVLQAWGFRYVSNVIWAKRRKDGGPDGRGVGFYFRNVTEPILFGVKGSMRTLAPARSTVNMIETRKREHSRKPDEQYDLIESCSPGPYLEMFARYARPGWTAWGNESDAEVEPKGRSHRGYAGGAIETFPSLEPNERLSPWLSDRLARILVEEYEAGASIDQLANESGYSIQRVRSLLEAGGVTLRGRGRPKKATAESAPVKKVAVKKQPAKKAAPRKATTKRSN</sequence>
<dbReference type="PANTHER" id="PTHR12829">
    <property type="entry name" value="N6-ADENOSINE-METHYLTRANSFERASE"/>
    <property type="match status" value="1"/>
</dbReference>
<comment type="similarity">
    <text evidence="4">Belongs to the MT-A70-like family.</text>
</comment>
<evidence type="ECO:0000256" key="1">
    <source>
        <dbReference type="ARBA" id="ARBA00022603"/>
    </source>
</evidence>
<dbReference type="Pfam" id="PF05063">
    <property type="entry name" value="MT-A70"/>
    <property type="match status" value="1"/>
</dbReference>
<name>A0A840EPP4_9ACTN</name>
<dbReference type="RefSeq" id="WP_183369913.1">
    <property type="nucleotide sequence ID" value="NZ_BAABHL010000037.1"/>
</dbReference>
<protein>
    <submittedName>
        <fullName evidence="7">N6-adenosine-specific RNA methylase IME4</fullName>
    </submittedName>
</protein>
<dbReference type="GO" id="GO:0032259">
    <property type="term" value="P:methylation"/>
    <property type="evidence" value="ECO:0007669"/>
    <property type="project" value="UniProtKB-KW"/>
</dbReference>
<gene>
    <name evidence="7" type="ORF">BKA16_001347</name>
</gene>